<dbReference type="AlphaFoldDB" id="J9C108"/>
<proteinExistence type="predicted"/>
<reference evidence="1" key="1">
    <citation type="journal article" date="2012" name="PLoS ONE">
        <title>Gene sets for utilization of primary and secondary nutrition supplies in the distal gut of endangered iberian lynx.</title>
        <authorList>
            <person name="Alcaide M."/>
            <person name="Messina E."/>
            <person name="Richter M."/>
            <person name="Bargiela R."/>
            <person name="Peplies J."/>
            <person name="Huws S.A."/>
            <person name="Newbold C.J."/>
            <person name="Golyshin P.N."/>
            <person name="Simon M.A."/>
            <person name="Lopez G."/>
            <person name="Yakimov M.M."/>
            <person name="Ferrer M."/>
        </authorList>
    </citation>
    <scope>NUCLEOTIDE SEQUENCE</scope>
</reference>
<protein>
    <submittedName>
        <fullName evidence="1">Uncharacterized protein</fullName>
    </submittedName>
</protein>
<name>J9C108_9ZZZZ</name>
<gene>
    <name evidence="1" type="ORF">EVA_18383</name>
</gene>
<dbReference type="EMBL" id="AMCI01006929">
    <property type="protein sequence ID" value="EJW93510.1"/>
    <property type="molecule type" value="Genomic_DNA"/>
</dbReference>
<sequence length="34" mass="3914">MGISSSKLLNTFRQRLADYQNKEKRTLSSLTNVL</sequence>
<organism evidence="1">
    <name type="scientific">gut metagenome</name>
    <dbReference type="NCBI Taxonomy" id="749906"/>
    <lineage>
        <taxon>unclassified sequences</taxon>
        <taxon>metagenomes</taxon>
        <taxon>organismal metagenomes</taxon>
    </lineage>
</organism>
<accession>J9C108</accession>
<evidence type="ECO:0000313" key="1">
    <source>
        <dbReference type="EMBL" id="EJW93510.1"/>
    </source>
</evidence>
<comment type="caution">
    <text evidence="1">The sequence shown here is derived from an EMBL/GenBank/DDBJ whole genome shotgun (WGS) entry which is preliminary data.</text>
</comment>